<name>A0A2X0P1I9_9BASI</name>
<gene>
    <name evidence="2" type="primary">BQ5605_C002g01309</name>
    <name evidence="2" type="ORF">BQ5605_C002G01309</name>
</gene>
<dbReference type="AlphaFoldDB" id="A0A2X0P1I9"/>
<protein>
    <submittedName>
        <fullName evidence="2">BQ5605_C002g01309 protein</fullName>
    </submittedName>
</protein>
<dbReference type="Proteomes" id="UP000249464">
    <property type="component" value="Unassembled WGS sequence"/>
</dbReference>
<evidence type="ECO:0000256" key="1">
    <source>
        <dbReference type="SAM" id="Phobius"/>
    </source>
</evidence>
<organism evidence="2 3">
    <name type="scientific">Microbotryum silenes-dioicae</name>
    <dbReference type="NCBI Taxonomy" id="796604"/>
    <lineage>
        <taxon>Eukaryota</taxon>
        <taxon>Fungi</taxon>
        <taxon>Dikarya</taxon>
        <taxon>Basidiomycota</taxon>
        <taxon>Pucciniomycotina</taxon>
        <taxon>Microbotryomycetes</taxon>
        <taxon>Microbotryales</taxon>
        <taxon>Microbotryaceae</taxon>
        <taxon>Microbotryum</taxon>
    </lineage>
</organism>
<keyword evidence="3" id="KW-1185">Reference proteome</keyword>
<reference evidence="2 3" key="1">
    <citation type="submission" date="2016-11" db="EMBL/GenBank/DDBJ databases">
        <authorList>
            <person name="Jaros S."/>
            <person name="Januszkiewicz K."/>
            <person name="Wedrychowicz H."/>
        </authorList>
    </citation>
    <scope>NUCLEOTIDE SEQUENCE [LARGE SCALE GENOMIC DNA]</scope>
</reference>
<proteinExistence type="predicted"/>
<evidence type="ECO:0000313" key="3">
    <source>
        <dbReference type="Proteomes" id="UP000249464"/>
    </source>
</evidence>
<keyword evidence="1" id="KW-1133">Transmembrane helix</keyword>
<sequence length="62" mass="6587">MFTPLYSSLTLPTSTQVNLLPSQFLVVPTLLMSTLVLLTLGLDLAKISKAINAHDSQGAMVA</sequence>
<feature type="transmembrane region" description="Helical" evidence="1">
    <location>
        <begin position="20"/>
        <end position="42"/>
    </location>
</feature>
<keyword evidence="1" id="KW-0472">Membrane</keyword>
<dbReference type="EMBL" id="FQNC01000041">
    <property type="protein sequence ID" value="SGY32039.1"/>
    <property type="molecule type" value="Genomic_DNA"/>
</dbReference>
<evidence type="ECO:0000313" key="2">
    <source>
        <dbReference type="EMBL" id="SGY32039.1"/>
    </source>
</evidence>
<accession>A0A2X0P1I9</accession>
<keyword evidence="1" id="KW-0812">Transmembrane</keyword>